<dbReference type="GO" id="GO:0045944">
    <property type="term" value="P:positive regulation of transcription by RNA polymerase II"/>
    <property type="evidence" value="ECO:0007669"/>
    <property type="project" value="TreeGrafter"/>
</dbReference>
<dbReference type="GO" id="GO:0008270">
    <property type="term" value="F:zinc ion binding"/>
    <property type="evidence" value="ECO:0007669"/>
    <property type="project" value="UniProtKB-KW"/>
</dbReference>
<evidence type="ECO:0000256" key="3">
    <source>
        <dbReference type="ARBA" id="ARBA00022737"/>
    </source>
</evidence>
<proteinExistence type="predicted"/>
<name>A0A4E0RHG1_FASHE</name>
<keyword evidence="7" id="KW-0234">DNA repair</keyword>
<feature type="coiled-coil region" evidence="10">
    <location>
        <begin position="861"/>
        <end position="888"/>
    </location>
</feature>
<evidence type="ECO:0000256" key="9">
    <source>
        <dbReference type="PROSITE-ProRule" id="PRU00175"/>
    </source>
</evidence>
<feature type="region of interest" description="Disordered" evidence="11">
    <location>
        <begin position="943"/>
        <end position="978"/>
    </location>
</feature>
<reference evidence="13" key="1">
    <citation type="submission" date="2019-03" db="EMBL/GenBank/DDBJ databases">
        <title>Improved annotation for the trematode Fasciola hepatica.</title>
        <authorList>
            <person name="Choi Y.-J."/>
            <person name="Martin J."/>
            <person name="Mitreva M."/>
        </authorList>
    </citation>
    <scope>NUCLEOTIDE SEQUENCE [LARGE SCALE GENOMIC DNA]</scope>
</reference>
<dbReference type="EMBL" id="JXXN02000676">
    <property type="protein sequence ID" value="THD26635.1"/>
    <property type="molecule type" value="Genomic_DNA"/>
</dbReference>
<keyword evidence="3" id="KW-0677">Repeat</keyword>
<evidence type="ECO:0000256" key="1">
    <source>
        <dbReference type="ARBA" id="ARBA00004123"/>
    </source>
</evidence>
<dbReference type="InterPro" id="IPR027370">
    <property type="entry name" value="Znf-RING_euk"/>
</dbReference>
<feature type="region of interest" description="Disordered" evidence="11">
    <location>
        <begin position="459"/>
        <end position="480"/>
    </location>
</feature>
<dbReference type="GO" id="GO:0031436">
    <property type="term" value="C:BRCA1-BARD1 complex"/>
    <property type="evidence" value="ECO:0007669"/>
    <property type="project" value="TreeGrafter"/>
</dbReference>
<keyword evidence="2" id="KW-0479">Metal-binding</keyword>
<feature type="compositionally biased region" description="Basic and acidic residues" evidence="11">
    <location>
        <begin position="459"/>
        <end position="470"/>
    </location>
</feature>
<dbReference type="AlphaFoldDB" id="A0A4E0RHG1"/>
<keyword evidence="14" id="KW-1185">Reference proteome</keyword>
<evidence type="ECO:0000256" key="10">
    <source>
        <dbReference type="SAM" id="Coils"/>
    </source>
</evidence>
<dbReference type="SMART" id="SM00184">
    <property type="entry name" value="RING"/>
    <property type="match status" value="1"/>
</dbReference>
<comment type="subcellular location">
    <subcellularLocation>
        <location evidence="1">Nucleus</location>
    </subcellularLocation>
</comment>
<feature type="domain" description="RING-type" evidence="12">
    <location>
        <begin position="20"/>
        <end position="59"/>
    </location>
</feature>
<dbReference type="InterPro" id="IPR001841">
    <property type="entry name" value="Znf_RING"/>
</dbReference>
<feature type="region of interest" description="Disordered" evidence="11">
    <location>
        <begin position="252"/>
        <end position="334"/>
    </location>
</feature>
<dbReference type="Proteomes" id="UP000230066">
    <property type="component" value="Unassembled WGS sequence"/>
</dbReference>
<sequence>MDVNGSLEQCLAVIKRFLLCPVCLDDFRNPAITPCAHIFCKFCINEHIGKKRHASCPLCMKTFTRRSLKYSGKLNEITVSCRELLATYEEESGVALKPSSVPDDFLHLSQELTQYQTSSNNQYSAFIPAKENVPASAKKFKTVYGAAKNTARSSRILLGTAACVRRSQQRKDNADDSSLLTQPMVYDSSMLPNASGSELSPIKSHCDLADLFTSTQATQPMLEDSEFTPVLGLRENVSSRGEHVNTSHVFQLSETNVTAPSRSRYKGIRTVPSRPPIPPRDQLHTRRKNFSPESKEKPSGAVPSYEKRTSQPSSMVRPRKQIRRESSHSTLSSAHGVLTKTHEVFCQINLADKQTVDTADDTVRTEVRSLYGTGLKRLPSKTSVSSWPLKRSRMQLSLETRNQLLRKYNLTRQSLSFKKSIKGRSVLSPGWSRWRSMCHELKRRGSALSLSIRTDRKSKGKVNTDADHWHSNSVTTNTDARSVHLNPKNSANSGSFLHRISDTVLRRSKRDRVRLEVVKTIVPETQDFPVNLTEERSDTCVVGETPISPQRTPLESFTSRVNSKYEPCQFVIPLRRIVPRTLSSSCNRRASDTGHCPSTGILVDLPRRSCESDVDLLSHVKSPENPVRITIDKSGAIHPSTRNGNCRVLHCSACGESLFIQPTSLSTPCGSPSKTAARTASLISAEELSCSISSTYWQAEDPCDSALSGFHTDHLVSLNRTAAASVSLFNEVGCQTSMDLLEKTQCNQSEAPETLKSVTNPKTLFKDDELDRKISTRPQASGCSGIDVADNVAAHVASLPSPKPRRSFQSFVRASPVQFSTEKQVCHPTASTVDSCNSPRSSAIDSTFQPCSSDIIPTVDRERLRNECNELEAVVAALQQQLEAQTAQLTPKATEELLRTAGTEACDDEMEVYSRIVSSDGRSSKLANIDDLPAPSDTHAILESSAPEPVDVIPSSQADDELDTVEKPANEGNKLPGNISVSPSLAAVPRVEASQPPSSLGTVVLGVIPTPLALHASREPGGPICPERTLTRTNRNELTTVDLTECPETDLDGLSHRPQDLTVQCTLQDPRSSRFSHSTLMVTGSNLMGGGGVCRRFFFRIL</sequence>
<gene>
    <name evidence="13" type="ORF">D915_002605</name>
</gene>
<organism evidence="13 14">
    <name type="scientific">Fasciola hepatica</name>
    <name type="common">Liver fluke</name>
    <dbReference type="NCBI Taxonomy" id="6192"/>
    <lineage>
        <taxon>Eukaryota</taxon>
        <taxon>Metazoa</taxon>
        <taxon>Spiralia</taxon>
        <taxon>Lophotrochozoa</taxon>
        <taxon>Platyhelminthes</taxon>
        <taxon>Trematoda</taxon>
        <taxon>Digenea</taxon>
        <taxon>Plagiorchiida</taxon>
        <taxon>Echinostomata</taxon>
        <taxon>Echinostomatoidea</taxon>
        <taxon>Fasciolidae</taxon>
        <taxon>Fasciola</taxon>
    </lineage>
</organism>
<evidence type="ECO:0000256" key="5">
    <source>
        <dbReference type="ARBA" id="ARBA00022771"/>
    </source>
</evidence>
<keyword evidence="8" id="KW-0539">Nucleus</keyword>
<dbReference type="GO" id="GO:0070531">
    <property type="term" value="C:BRCA1-A complex"/>
    <property type="evidence" value="ECO:0007669"/>
    <property type="project" value="TreeGrafter"/>
</dbReference>
<evidence type="ECO:0000256" key="11">
    <source>
        <dbReference type="SAM" id="MobiDB-lite"/>
    </source>
</evidence>
<feature type="compositionally biased region" description="Polar residues" evidence="11">
    <location>
        <begin position="471"/>
        <end position="480"/>
    </location>
</feature>
<accession>A0A4E0RHG1</accession>
<evidence type="ECO:0000313" key="13">
    <source>
        <dbReference type="EMBL" id="THD26635.1"/>
    </source>
</evidence>
<dbReference type="PANTHER" id="PTHR13763">
    <property type="entry name" value="BREAST CANCER TYPE 1 SUSCEPTIBILITY PROTEIN BRCA1"/>
    <property type="match status" value="1"/>
</dbReference>
<dbReference type="Gene3D" id="3.30.40.10">
    <property type="entry name" value="Zinc/RING finger domain, C3HC4 (zinc finger)"/>
    <property type="match status" value="1"/>
</dbReference>
<evidence type="ECO:0000259" key="12">
    <source>
        <dbReference type="PROSITE" id="PS50089"/>
    </source>
</evidence>
<dbReference type="SUPFAM" id="SSF57850">
    <property type="entry name" value="RING/U-box"/>
    <property type="match status" value="1"/>
</dbReference>
<keyword evidence="10" id="KW-0175">Coiled coil</keyword>
<dbReference type="GO" id="GO:0000724">
    <property type="term" value="P:double-strand break repair via homologous recombination"/>
    <property type="evidence" value="ECO:0007669"/>
    <property type="project" value="TreeGrafter"/>
</dbReference>
<evidence type="ECO:0000256" key="7">
    <source>
        <dbReference type="ARBA" id="ARBA00023204"/>
    </source>
</evidence>
<evidence type="ECO:0000313" key="14">
    <source>
        <dbReference type="Proteomes" id="UP000230066"/>
    </source>
</evidence>
<keyword evidence="5 9" id="KW-0863">Zinc-finger</keyword>
<dbReference type="InterPro" id="IPR013083">
    <property type="entry name" value="Znf_RING/FYVE/PHD"/>
</dbReference>
<dbReference type="InterPro" id="IPR017907">
    <property type="entry name" value="Znf_RING_CS"/>
</dbReference>
<dbReference type="PANTHER" id="PTHR13763:SF0">
    <property type="entry name" value="BREAST CANCER TYPE 1 SUSCEPTIBILITY PROTEIN"/>
    <property type="match status" value="1"/>
</dbReference>
<feature type="compositionally biased region" description="Polar residues" evidence="11">
    <location>
        <begin position="252"/>
        <end position="261"/>
    </location>
</feature>
<dbReference type="Pfam" id="PF13445">
    <property type="entry name" value="zf-RING_UBOX"/>
    <property type="match status" value="1"/>
</dbReference>
<dbReference type="PROSITE" id="PS00518">
    <property type="entry name" value="ZF_RING_1"/>
    <property type="match status" value="1"/>
</dbReference>
<keyword evidence="6" id="KW-0862">Zinc</keyword>
<keyword evidence="4" id="KW-0227">DNA damage</keyword>
<dbReference type="InterPro" id="IPR031099">
    <property type="entry name" value="BRCA1-associated"/>
</dbReference>
<evidence type="ECO:0000256" key="2">
    <source>
        <dbReference type="ARBA" id="ARBA00022723"/>
    </source>
</evidence>
<comment type="caution">
    <text evidence="13">The sequence shown here is derived from an EMBL/GenBank/DDBJ whole genome shotgun (WGS) entry which is preliminary data.</text>
</comment>
<protein>
    <recommendedName>
        <fullName evidence="12">RING-type domain-containing protein</fullName>
    </recommendedName>
</protein>
<evidence type="ECO:0000256" key="4">
    <source>
        <dbReference type="ARBA" id="ARBA00022763"/>
    </source>
</evidence>
<dbReference type="GO" id="GO:0004842">
    <property type="term" value="F:ubiquitin-protein transferase activity"/>
    <property type="evidence" value="ECO:0007669"/>
    <property type="project" value="TreeGrafter"/>
</dbReference>
<evidence type="ECO:0000256" key="8">
    <source>
        <dbReference type="ARBA" id="ARBA00023242"/>
    </source>
</evidence>
<evidence type="ECO:0000256" key="6">
    <source>
        <dbReference type="ARBA" id="ARBA00022833"/>
    </source>
</evidence>
<dbReference type="PROSITE" id="PS50089">
    <property type="entry name" value="ZF_RING_2"/>
    <property type="match status" value="1"/>
</dbReference>